<comment type="caution">
    <text evidence="2">The sequence shown here is derived from an EMBL/GenBank/DDBJ whole genome shotgun (WGS) entry which is preliminary data.</text>
</comment>
<dbReference type="Pfam" id="PF04977">
    <property type="entry name" value="DivIC"/>
    <property type="match status" value="1"/>
</dbReference>
<evidence type="ECO:0000313" key="3">
    <source>
        <dbReference type="Proteomes" id="UP000824164"/>
    </source>
</evidence>
<sequence length="102" mass="11876">MAKRAKKTRTKKDRKGKGLIAAVVLILCVVLVHNSHQMNLRLAEYEQAQTELEEKIDEQKEIKQALEEKADYINSDEYYKELAREKLGLADENDILFKKQNN</sequence>
<reference evidence="2" key="1">
    <citation type="submission" date="2020-10" db="EMBL/GenBank/DDBJ databases">
        <authorList>
            <person name="Gilroy R."/>
        </authorList>
    </citation>
    <scope>NUCLEOTIDE SEQUENCE</scope>
    <source>
        <strain evidence="2">CHK187-14744</strain>
    </source>
</reference>
<dbReference type="InterPro" id="IPR007060">
    <property type="entry name" value="FtsL/DivIC"/>
</dbReference>
<organism evidence="2 3">
    <name type="scientific">Candidatus Onthocola gallistercoris</name>
    <dbReference type="NCBI Taxonomy" id="2840876"/>
    <lineage>
        <taxon>Bacteria</taxon>
        <taxon>Bacillati</taxon>
        <taxon>Bacillota</taxon>
        <taxon>Bacilli</taxon>
        <taxon>Candidatus Onthocola</taxon>
    </lineage>
</organism>
<name>A0A9D1KYD6_9FIRM</name>
<gene>
    <name evidence="2" type="ORF">IAB63_09180</name>
</gene>
<feature type="coiled-coil region" evidence="1">
    <location>
        <begin position="35"/>
        <end position="69"/>
    </location>
</feature>
<proteinExistence type="predicted"/>
<dbReference type="Proteomes" id="UP000824164">
    <property type="component" value="Unassembled WGS sequence"/>
</dbReference>
<protein>
    <submittedName>
        <fullName evidence="2">Septum formation initiator family protein</fullName>
    </submittedName>
</protein>
<evidence type="ECO:0000256" key="1">
    <source>
        <dbReference type="SAM" id="Coils"/>
    </source>
</evidence>
<evidence type="ECO:0000313" key="2">
    <source>
        <dbReference type="EMBL" id="HIU03410.1"/>
    </source>
</evidence>
<accession>A0A9D1KYD6</accession>
<keyword evidence="1" id="KW-0175">Coiled coil</keyword>
<dbReference type="AlphaFoldDB" id="A0A9D1KYD6"/>
<dbReference type="EMBL" id="DVLT01000055">
    <property type="protein sequence ID" value="HIU03410.1"/>
    <property type="molecule type" value="Genomic_DNA"/>
</dbReference>
<reference evidence="2" key="2">
    <citation type="journal article" date="2021" name="PeerJ">
        <title>Extensive microbial diversity within the chicken gut microbiome revealed by metagenomics and culture.</title>
        <authorList>
            <person name="Gilroy R."/>
            <person name="Ravi A."/>
            <person name="Getino M."/>
            <person name="Pursley I."/>
            <person name="Horton D.L."/>
            <person name="Alikhan N.F."/>
            <person name="Baker D."/>
            <person name="Gharbi K."/>
            <person name="Hall N."/>
            <person name="Watson M."/>
            <person name="Adriaenssens E.M."/>
            <person name="Foster-Nyarko E."/>
            <person name="Jarju S."/>
            <person name="Secka A."/>
            <person name="Antonio M."/>
            <person name="Oren A."/>
            <person name="Chaudhuri R.R."/>
            <person name="La Ragione R."/>
            <person name="Hildebrand F."/>
            <person name="Pallen M.J."/>
        </authorList>
    </citation>
    <scope>NUCLEOTIDE SEQUENCE</scope>
    <source>
        <strain evidence="2">CHK187-14744</strain>
    </source>
</reference>